<evidence type="ECO:0000259" key="8">
    <source>
        <dbReference type="PROSITE" id="PS51379"/>
    </source>
</evidence>
<feature type="transmembrane region" description="Helical" evidence="7">
    <location>
        <begin position="204"/>
        <end position="224"/>
    </location>
</feature>
<proteinExistence type="predicted"/>
<keyword evidence="1" id="KW-0813">Transport</keyword>
<dbReference type="Pfam" id="PF11614">
    <property type="entry name" value="FixG_C"/>
    <property type="match status" value="1"/>
</dbReference>
<dbReference type="PANTHER" id="PTHR30176">
    <property type="entry name" value="FERREDOXIN-TYPE PROTEIN NAPH"/>
    <property type="match status" value="1"/>
</dbReference>
<gene>
    <name evidence="9" type="ORF">NCTC13350_04276</name>
</gene>
<dbReference type="GO" id="GO:0051539">
    <property type="term" value="F:4 iron, 4 sulfur cluster binding"/>
    <property type="evidence" value="ECO:0007669"/>
    <property type="project" value="UniProtKB-KW"/>
</dbReference>
<dbReference type="InterPro" id="IPR032879">
    <property type="entry name" value="FixG_C"/>
</dbReference>
<reference evidence="9 10" key="1">
    <citation type="submission" date="2018-06" db="EMBL/GenBank/DDBJ databases">
        <authorList>
            <consortium name="Pathogen Informatics"/>
            <person name="Doyle S."/>
        </authorList>
    </citation>
    <scope>NUCLEOTIDE SEQUENCE [LARGE SCALE GENOMIC DNA]</scope>
    <source>
        <strain evidence="9 10">NCTC13350</strain>
    </source>
</reference>
<feature type="domain" description="4Fe-4S ferredoxin-type" evidence="8">
    <location>
        <begin position="270"/>
        <end position="292"/>
    </location>
</feature>
<feature type="transmembrane region" description="Helical" evidence="7">
    <location>
        <begin position="48"/>
        <end position="65"/>
    </location>
</feature>
<evidence type="ECO:0000313" key="9">
    <source>
        <dbReference type="EMBL" id="SUC82783.1"/>
    </source>
</evidence>
<keyword evidence="7" id="KW-0472">Membrane</keyword>
<organism evidence="9 10">
    <name type="scientific">Pannonibacter phragmitetus</name>
    <dbReference type="NCBI Taxonomy" id="121719"/>
    <lineage>
        <taxon>Bacteria</taxon>
        <taxon>Pseudomonadati</taxon>
        <taxon>Pseudomonadota</taxon>
        <taxon>Alphaproteobacteria</taxon>
        <taxon>Hyphomicrobiales</taxon>
        <taxon>Stappiaceae</taxon>
        <taxon>Pannonibacter</taxon>
    </lineage>
</organism>
<dbReference type="PROSITE" id="PS51379">
    <property type="entry name" value="4FE4S_FER_2"/>
    <property type="match status" value="2"/>
</dbReference>
<dbReference type="InterPro" id="IPR051684">
    <property type="entry name" value="Electron_Trans/Redox"/>
</dbReference>
<dbReference type="Pfam" id="PF13746">
    <property type="entry name" value="Fer4_18"/>
    <property type="match status" value="1"/>
</dbReference>
<evidence type="ECO:0000256" key="3">
    <source>
        <dbReference type="ARBA" id="ARBA00022723"/>
    </source>
</evidence>
<dbReference type="AlphaFoldDB" id="A0A379HJZ9"/>
<dbReference type="OrthoDB" id="9811700at2"/>
<accession>A0A379HJZ9</accession>
<dbReference type="InterPro" id="IPR017900">
    <property type="entry name" value="4Fe4S_Fe_S_CS"/>
</dbReference>
<sequence length="489" mass="53369">MTYQIIPPITGKPIAARPSRPLGLPAANGDRVIPQAVKGKFRTLKWRLLVLCLAVYYVLPFLRWGRGAGQPDQAVLFDLANVRFYVFFIEIRAQELYYLTGLLVLATLVLVLMNALAGRVWCGFFCPQTIWTDLFLLVERRFEGDRRQQMQALKQPLTLSKLWRKTAKHVVWLGIAAATGGAFVLYFADAPTLLRSLASGEAPLLAYSMVLTLTFTTYALAGLAREKVCTFMCPWPRLQGAIWDAQALTVNYRPQRGEPRMSAKKAVIAREMGLPAGDCVDCNACVAVCPMGIDIRQGPSIACINCGLCVDACDSTMFRLDRLRGLIDYESWTNIEREMQGKPRQPVRLLRPKVLAIALAALALAAGMAIHLSGRATLALAVIHERTPAAVQLGDGQIRNAYEVRITNTAGEASLIRLSATGAAPLTLASPGLEPDEDGSLAVDLAADGSRKLRVTLTGSRKLAGDIRFTLQNPANGGEAATQSRFFLP</sequence>
<evidence type="ECO:0000256" key="6">
    <source>
        <dbReference type="ARBA" id="ARBA00023014"/>
    </source>
</evidence>
<keyword evidence="2" id="KW-0004">4Fe-4S</keyword>
<dbReference type="PROSITE" id="PS00198">
    <property type="entry name" value="4FE4S_FER_1"/>
    <property type="match status" value="1"/>
</dbReference>
<evidence type="ECO:0000256" key="5">
    <source>
        <dbReference type="ARBA" id="ARBA00023004"/>
    </source>
</evidence>
<dbReference type="InterPro" id="IPR013783">
    <property type="entry name" value="Ig-like_fold"/>
</dbReference>
<feature type="transmembrane region" description="Helical" evidence="7">
    <location>
        <begin position="170"/>
        <end position="188"/>
    </location>
</feature>
<dbReference type="EMBL" id="UGSK01000002">
    <property type="protein sequence ID" value="SUC82783.1"/>
    <property type="molecule type" value="Genomic_DNA"/>
</dbReference>
<keyword evidence="4" id="KW-0249">Electron transport</keyword>
<dbReference type="SUPFAM" id="SSF54862">
    <property type="entry name" value="4Fe-4S ferredoxins"/>
    <property type="match status" value="1"/>
</dbReference>
<dbReference type="Gene3D" id="2.60.40.10">
    <property type="entry name" value="Immunoglobulins"/>
    <property type="match status" value="1"/>
</dbReference>
<feature type="transmembrane region" description="Helical" evidence="7">
    <location>
        <begin position="354"/>
        <end position="374"/>
    </location>
</feature>
<name>A0A379HJZ9_9HYPH</name>
<dbReference type="GO" id="GO:0046872">
    <property type="term" value="F:metal ion binding"/>
    <property type="evidence" value="ECO:0007669"/>
    <property type="project" value="UniProtKB-KW"/>
</dbReference>
<evidence type="ECO:0000256" key="2">
    <source>
        <dbReference type="ARBA" id="ARBA00022485"/>
    </source>
</evidence>
<keyword evidence="3" id="KW-0479">Metal-binding</keyword>
<dbReference type="InterPro" id="IPR017896">
    <property type="entry name" value="4Fe4S_Fe-S-bd"/>
</dbReference>
<dbReference type="NCBIfam" id="TIGR02745">
    <property type="entry name" value="ccoG_rdxA_fixG"/>
    <property type="match status" value="1"/>
</dbReference>
<keyword evidence="5" id="KW-0408">Iron</keyword>
<feature type="domain" description="4Fe-4S ferredoxin-type" evidence="8">
    <location>
        <begin position="293"/>
        <end position="323"/>
    </location>
</feature>
<evidence type="ECO:0000256" key="4">
    <source>
        <dbReference type="ARBA" id="ARBA00022982"/>
    </source>
</evidence>
<protein>
    <submittedName>
        <fullName evidence="9">Quinol dehydrogenase membrane component</fullName>
    </submittedName>
</protein>
<dbReference type="Proteomes" id="UP000255000">
    <property type="component" value="Unassembled WGS sequence"/>
</dbReference>
<dbReference type="Pfam" id="PF12801">
    <property type="entry name" value="Fer4_5"/>
    <property type="match status" value="1"/>
</dbReference>
<dbReference type="RefSeq" id="WP_019965443.1">
    <property type="nucleotide sequence ID" value="NZ_UGSK01000002.1"/>
</dbReference>
<keyword evidence="6" id="KW-0411">Iron-sulfur</keyword>
<dbReference type="GO" id="GO:0005886">
    <property type="term" value="C:plasma membrane"/>
    <property type="evidence" value="ECO:0007669"/>
    <property type="project" value="TreeGrafter"/>
</dbReference>
<dbReference type="InterPro" id="IPR014116">
    <property type="entry name" value="Cyt_c_oxidase_cbb3_FixG"/>
</dbReference>
<evidence type="ECO:0000256" key="7">
    <source>
        <dbReference type="SAM" id="Phobius"/>
    </source>
</evidence>
<evidence type="ECO:0000313" key="10">
    <source>
        <dbReference type="Proteomes" id="UP000255000"/>
    </source>
</evidence>
<keyword evidence="7" id="KW-0812">Transmembrane</keyword>
<dbReference type="PANTHER" id="PTHR30176:SF3">
    <property type="entry name" value="FERREDOXIN-TYPE PROTEIN NAPH"/>
    <property type="match status" value="1"/>
</dbReference>
<evidence type="ECO:0000256" key="1">
    <source>
        <dbReference type="ARBA" id="ARBA00022448"/>
    </source>
</evidence>
<feature type="transmembrane region" description="Helical" evidence="7">
    <location>
        <begin position="96"/>
        <end position="117"/>
    </location>
</feature>
<keyword evidence="7" id="KW-1133">Transmembrane helix</keyword>